<evidence type="ECO:0000313" key="3">
    <source>
        <dbReference type="EMBL" id="CAB4814712.1"/>
    </source>
</evidence>
<dbReference type="EMBL" id="CAFBLC010000057">
    <property type="protein sequence ID" value="CAB4856343.1"/>
    <property type="molecule type" value="Genomic_DNA"/>
</dbReference>
<name>A0A6J6VK30_9ZZZZ</name>
<dbReference type="EMBL" id="CAFAAU010000053">
    <property type="protein sequence ID" value="CAB4814712.1"/>
    <property type="molecule type" value="Genomic_DNA"/>
</dbReference>
<dbReference type="EMBL" id="CAFBQD010000041">
    <property type="protein sequence ID" value="CAB5053252.1"/>
    <property type="molecule type" value="Genomic_DNA"/>
</dbReference>
<evidence type="ECO:0000313" key="4">
    <source>
        <dbReference type="EMBL" id="CAB4856343.1"/>
    </source>
</evidence>
<sequence>MKKIMMYSSTGLPYNGDMAMDIEIRYFAAARAAAGVSVAKSEPGNLSSILEHLCAQNPQLAHVIDQCSFLVDSVAVHDMDMAINAGSFIDVLPRFAGG</sequence>
<evidence type="ECO:0000313" key="5">
    <source>
        <dbReference type="EMBL" id="CAB4985014.1"/>
    </source>
</evidence>
<evidence type="ECO:0000313" key="7">
    <source>
        <dbReference type="EMBL" id="CAB5060930.1"/>
    </source>
</evidence>
<gene>
    <name evidence="1" type="ORF">UFOPK2627_01218</name>
    <name evidence="2" type="ORF">UFOPK2879_01053</name>
    <name evidence="3" type="ORF">UFOPK3078_01268</name>
    <name evidence="4" type="ORF">UFOPK3288_01297</name>
    <name evidence="5" type="ORF">UFOPK3990_00661</name>
    <name evidence="6" type="ORF">UFOPK4245_01144</name>
    <name evidence="7" type="ORF">UFOPK4337_01028</name>
</gene>
<dbReference type="EMBL" id="CAFBOQ010000015">
    <property type="protein sequence ID" value="CAB4985014.1"/>
    <property type="molecule type" value="Genomic_DNA"/>
</dbReference>
<evidence type="ECO:0000313" key="6">
    <source>
        <dbReference type="EMBL" id="CAB5053252.1"/>
    </source>
</evidence>
<dbReference type="InterPro" id="IPR016155">
    <property type="entry name" value="Mopterin_synth/thiamin_S_b"/>
</dbReference>
<dbReference type="Gene3D" id="3.10.20.30">
    <property type="match status" value="1"/>
</dbReference>
<dbReference type="InterPro" id="IPR003749">
    <property type="entry name" value="ThiS/MoaD-like"/>
</dbReference>
<dbReference type="AlphaFoldDB" id="A0A6J6VK30"/>
<dbReference type="EMBL" id="CAEZZN010000041">
    <property type="protein sequence ID" value="CAB4771876.1"/>
    <property type="molecule type" value="Genomic_DNA"/>
</dbReference>
<dbReference type="SUPFAM" id="SSF54285">
    <property type="entry name" value="MoaD/ThiS"/>
    <property type="match status" value="1"/>
</dbReference>
<proteinExistence type="predicted"/>
<organism evidence="2">
    <name type="scientific">freshwater metagenome</name>
    <dbReference type="NCBI Taxonomy" id="449393"/>
    <lineage>
        <taxon>unclassified sequences</taxon>
        <taxon>metagenomes</taxon>
        <taxon>ecological metagenomes</taxon>
    </lineage>
</organism>
<protein>
    <submittedName>
        <fullName evidence="2">Unannotated protein</fullName>
    </submittedName>
</protein>
<evidence type="ECO:0000313" key="2">
    <source>
        <dbReference type="EMBL" id="CAB4771876.1"/>
    </source>
</evidence>
<dbReference type="EMBL" id="CAFBQM010000053">
    <property type="protein sequence ID" value="CAB5060930.1"/>
    <property type="molecule type" value="Genomic_DNA"/>
</dbReference>
<dbReference type="InterPro" id="IPR012675">
    <property type="entry name" value="Beta-grasp_dom_sf"/>
</dbReference>
<dbReference type="EMBL" id="CAEZYA010000055">
    <property type="protein sequence ID" value="CAB4714382.1"/>
    <property type="molecule type" value="Genomic_DNA"/>
</dbReference>
<reference evidence="2" key="1">
    <citation type="submission" date="2020-05" db="EMBL/GenBank/DDBJ databases">
        <authorList>
            <person name="Chiriac C."/>
            <person name="Salcher M."/>
            <person name="Ghai R."/>
            <person name="Kavagutti S V."/>
        </authorList>
    </citation>
    <scope>NUCLEOTIDE SEQUENCE</scope>
</reference>
<accession>A0A6J6VK30</accession>
<evidence type="ECO:0000313" key="1">
    <source>
        <dbReference type="EMBL" id="CAB4714382.1"/>
    </source>
</evidence>
<dbReference type="Pfam" id="PF02597">
    <property type="entry name" value="ThiS"/>
    <property type="match status" value="1"/>
</dbReference>